<dbReference type="AlphaFoldDB" id="A0A392S6K1"/>
<evidence type="ECO:0000313" key="3">
    <source>
        <dbReference type="Proteomes" id="UP000265520"/>
    </source>
</evidence>
<organism evidence="2 3">
    <name type="scientific">Trifolium medium</name>
    <dbReference type="NCBI Taxonomy" id="97028"/>
    <lineage>
        <taxon>Eukaryota</taxon>
        <taxon>Viridiplantae</taxon>
        <taxon>Streptophyta</taxon>
        <taxon>Embryophyta</taxon>
        <taxon>Tracheophyta</taxon>
        <taxon>Spermatophyta</taxon>
        <taxon>Magnoliopsida</taxon>
        <taxon>eudicotyledons</taxon>
        <taxon>Gunneridae</taxon>
        <taxon>Pentapetalae</taxon>
        <taxon>rosids</taxon>
        <taxon>fabids</taxon>
        <taxon>Fabales</taxon>
        <taxon>Fabaceae</taxon>
        <taxon>Papilionoideae</taxon>
        <taxon>50 kb inversion clade</taxon>
        <taxon>NPAAA clade</taxon>
        <taxon>Hologalegina</taxon>
        <taxon>IRL clade</taxon>
        <taxon>Trifolieae</taxon>
        <taxon>Trifolium</taxon>
    </lineage>
</organism>
<accession>A0A392S6K1</accession>
<evidence type="ECO:0000313" key="2">
    <source>
        <dbReference type="EMBL" id="MCI44329.1"/>
    </source>
</evidence>
<feature type="region of interest" description="Disordered" evidence="1">
    <location>
        <begin position="17"/>
        <end position="58"/>
    </location>
</feature>
<keyword evidence="3" id="KW-1185">Reference proteome</keyword>
<feature type="non-terminal residue" evidence="2">
    <location>
        <position position="58"/>
    </location>
</feature>
<dbReference type="EMBL" id="LXQA010329144">
    <property type="protein sequence ID" value="MCI44329.1"/>
    <property type="molecule type" value="Genomic_DNA"/>
</dbReference>
<dbReference type="Proteomes" id="UP000265520">
    <property type="component" value="Unassembled WGS sequence"/>
</dbReference>
<comment type="caution">
    <text evidence="2">The sequence shown here is derived from an EMBL/GenBank/DDBJ whole genome shotgun (WGS) entry which is preliminary data.</text>
</comment>
<name>A0A392S6K1_9FABA</name>
<protein>
    <submittedName>
        <fullName evidence="2">Uncharacterized protein</fullName>
    </submittedName>
</protein>
<proteinExistence type="predicted"/>
<reference evidence="2 3" key="1">
    <citation type="journal article" date="2018" name="Front. Plant Sci.">
        <title>Red Clover (Trifolium pratense) and Zigzag Clover (T. medium) - A Picture of Genomic Similarities and Differences.</title>
        <authorList>
            <person name="Dluhosova J."/>
            <person name="Istvanek J."/>
            <person name="Nedelnik J."/>
            <person name="Repkova J."/>
        </authorList>
    </citation>
    <scope>NUCLEOTIDE SEQUENCE [LARGE SCALE GENOMIC DNA]</scope>
    <source>
        <strain evidence="3">cv. 10/8</strain>
        <tissue evidence="2">Leaf</tissue>
    </source>
</reference>
<evidence type="ECO:0000256" key="1">
    <source>
        <dbReference type="SAM" id="MobiDB-lite"/>
    </source>
</evidence>
<sequence length="58" mass="5983">MNRTKLLQVTRAVEREIKGGSGSGFRGSKGGTGPFGTGSSRNGSDWVMVKGKESGHSG</sequence>
<feature type="compositionally biased region" description="Gly residues" evidence="1">
    <location>
        <begin position="19"/>
        <end position="36"/>
    </location>
</feature>